<dbReference type="AlphaFoldDB" id="A0A8D4VMZ6"/>
<keyword evidence="1" id="KW-0808">Transferase</keyword>
<dbReference type="EMBL" id="AP019782">
    <property type="protein sequence ID" value="BBL70863.1"/>
    <property type="molecule type" value="Genomic_DNA"/>
</dbReference>
<proteinExistence type="predicted"/>
<keyword evidence="1" id="KW-0418">Kinase</keyword>
<accession>A0A8D4VMZ6</accession>
<organism evidence="1 2">
    <name type="scientific">Methylogaea oryzae</name>
    <dbReference type="NCBI Taxonomy" id="1295382"/>
    <lineage>
        <taxon>Bacteria</taxon>
        <taxon>Pseudomonadati</taxon>
        <taxon>Pseudomonadota</taxon>
        <taxon>Gammaproteobacteria</taxon>
        <taxon>Methylococcales</taxon>
        <taxon>Methylococcaceae</taxon>
        <taxon>Methylogaea</taxon>
    </lineage>
</organism>
<evidence type="ECO:0000313" key="1">
    <source>
        <dbReference type="EMBL" id="BBL70863.1"/>
    </source>
</evidence>
<protein>
    <submittedName>
        <fullName evidence="1">Kinase</fullName>
    </submittedName>
</protein>
<keyword evidence="2" id="KW-1185">Reference proteome</keyword>
<name>A0A8D4VMZ6_9GAMM</name>
<reference evidence="1" key="1">
    <citation type="submission" date="2019-06" db="EMBL/GenBank/DDBJ databases">
        <title>Complete genome sequence of Methylogaea oryzae strain JCM16910.</title>
        <authorList>
            <person name="Asakawa S."/>
        </authorList>
    </citation>
    <scope>NUCLEOTIDE SEQUENCE</scope>
    <source>
        <strain evidence="1">E10</strain>
    </source>
</reference>
<sequence length="325" mass="36191">MPHAPSLWPEPAPLGAAEQAALAKKLQPAFQHKLQALHIAADLLTPALQRVYLPLAAWVAQRKGDEPLVLGINGGQGSGKSTLCEFLRLILEQGFGLRVAGLSIDDIYKTRAEREQLAKTVHPLLLTRGVPGTHDVELGLGVIDALKQAEAGDSVAIPSFDKARDDRRQLDEWPRFRGKADVVVFEGWCVAAKPQDEIELAQPVNRLEAEEDADGRWRRYVNQQLQGAYTELFGRLDALVMLKVPSMERVFDWRSLQEEKLAASLAGNPQAASRIMDAAAIRRFVQHYERVTRHMLAEMPDRADVVLFVDDEHQICRIQLATQPP</sequence>
<dbReference type="PANTHER" id="PTHR10285">
    <property type="entry name" value="URIDINE KINASE"/>
    <property type="match status" value="1"/>
</dbReference>
<gene>
    <name evidence="1" type="ORF">MoryE10_14690</name>
</gene>
<dbReference type="RefSeq" id="WP_246598982.1">
    <property type="nucleotide sequence ID" value="NZ_AP019782.1"/>
</dbReference>
<evidence type="ECO:0000313" key="2">
    <source>
        <dbReference type="Proteomes" id="UP000824988"/>
    </source>
</evidence>
<dbReference type="KEGG" id="moz:MoryE10_14690"/>
<dbReference type="GO" id="GO:0016301">
    <property type="term" value="F:kinase activity"/>
    <property type="evidence" value="ECO:0007669"/>
    <property type="project" value="UniProtKB-KW"/>
</dbReference>
<dbReference type="Proteomes" id="UP000824988">
    <property type="component" value="Chromosome"/>
</dbReference>